<protein>
    <submittedName>
        <fullName evidence="11">PAS domain S-box-containing protein/diguanylate cyclase (GGDEF)-like protein</fullName>
    </submittedName>
</protein>
<dbReference type="InterPro" id="IPR052155">
    <property type="entry name" value="Biofilm_reg_signaling"/>
</dbReference>
<dbReference type="PROSITE" id="PS50113">
    <property type="entry name" value="PAC"/>
    <property type="match status" value="1"/>
</dbReference>
<evidence type="ECO:0000256" key="3">
    <source>
        <dbReference type="ARBA" id="ARBA00022989"/>
    </source>
</evidence>
<dbReference type="EMBL" id="QGUB01000004">
    <property type="protein sequence ID" value="PWW46243.1"/>
    <property type="molecule type" value="Genomic_DNA"/>
</dbReference>
<gene>
    <name evidence="11" type="ORF">DFR36_10420</name>
</gene>
<dbReference type="CDD" id="cd01949">
    <property type="entry name" value="GGDEF"/>
    <property type="match status" value="1"/>
</dbReference>
<sequence length="924" mass="101743">MPFPPLAHRLPWHWLPAGVVALAGLVASHALWEHQQRQLDALRQARFERQARSAADVLQQRMLAKTDLLLGMRSLLVVNPGLSRSDFERVAGGLQLEVNHVSVRNLHFTRHVPAGQRSAFEEQARSNAHLDGSLPSSFRIHPALEQPEYFVVDYVWPREGNEPAQGLEIHSQPANLEGMLRARSTGALVASAAFALAQDREDRSAVNLRMPVFVPAGAGEPPRFLGAVGAIVSVDRMIESLRRRGYLDGLELAVRDIGPTDAPTPQQGRLLYRGGALAEGQESVGYSIAVGGRLWRLGFAPANSFAAPQELRQPALFGAGALMITALLTALVGQLTRRRMQALAYARLAGRAARESETRFLAVFNQAAVGMVQVNSDTGELVRVNQRFCDILGYTAQELGALRMQDISHPDDLPRSQALLQRMLDGEVAEFRMEKRYLRKDGSSVWVELTASPMRPDGGPARYHVAVVHDATQRKQAEEELRYLAYNDLLTGLPNRRLLLDRLEQALSLSARHQSCGAVLMLDLDHFKTINETRGHGAGDRLLRSVAARLRSCLDDDATVARQGGDEFVVVLKELGATGTDAARQAEEVARAILEAVREPFVLDGGEPHHTTLSIGITVFNGTREPADELLKRSELAMYEAKAAGRNTLRFYDPQMQAAVAARVQLEADMRAGLATGQFELYYQPKVAHGKIQGAEALLRWRHPERGFVPPSEFIPLAEECGLILQLGQWVLHAACEQLARWAAEERLAGLTVAVNVSPRQFHEGGFVAQVLEALASTGADARRLRLELTEGMLLQDVEDTIAKMVQLRGYGVGFSLDDFGTGYSSLAYLKRLPLHELKIDQGFVRDVLTDPNDAAIARTIVALGTSLGLQVTAEGVETEAQREFLERHGCHVWQGYLLAPPLPRERFEALVHEHGTAQGREDY</sequence>
<evidence type="ECO:0000256" key="2">
    <source>
        <dbReference type="ARBA" id="ARBA00022692"/>
    </source>
</evidence>
<feature type="domain" description="GGDEF" evidence="10">
    <location>
        <begin position="515"/>
        <end position="654"/>
    </location>
</feature>
<dbReference type="InterPro" id="IPR000160">
    <property type="entry name" value="GGDEF_dom"/>
</dbReference>
<dbReference type="InterPro" id="IPR043128">
    <property type="entry name" value="Rev_trsase/Diguanyl_cyclase"/>
</dbReference>
<dbReference type="InterPro" id="IPR035919">
    <property type="entry name" value="EAL_sf"/>
</dbReference>
<dbReference type="OrthoDB" id="9813903at2"/>
<dbReference type="GO" id="GO:0016020">
    <property type="term" value="C:membrane"/>
    <property type="evidence" value="ECO:0007669"/>
    <property type="project" value="UniProtKB-SubCell"/>
</dbReference>
<dbReference type="InterPro" id="IPR001633">
    <property type="entry name" value="EAL_dom"/>
</dbReference>
<dbReference type="SUPFAM" id="SSF55073">
    <property type="entry name" value="Nucleotide cyclase"/>
    <property type="match status" value="1"/>
</dbReference>
<dbReference type="PROSITE" id="PS50883">
    <property type="entry name" value="EAL"/>
    <property type="match status" value="1"/>
</dbReference>
<keyword evidence="4 5" id="KW-0472">Membrane</keyword>
<dbReference type="GO" id="GO:0007165">
    <property type="term" value="P:signal transduction"/>
    <property type="evidence" value="ECO:0007669"/>
    <property type="project" value="UniProtKB-ARBA"/>
</dbReference>
<evidence type="ECO:0000256" key="5">
    <source>
        <dbReference type="SAM" id="Phobius"/>
    </source>
</evidence>
<dbReference type="PROSITE" id="PS50887">
    <property type="entry name" value="GGDEF"/>
    <property type="match status" value="1"/>
</dbReference>
<dbReference type="InterPro" id="IPR013655">
    <property type="entry name" value="PAS_fold_3"/>
</dbReference>
<dbReference type="InterPro" id="IPR000014">
    <property type="entry name" value="PAS"/>
</dbReference>
<dbReference type="SMART" id="SM00267">
    <property type="entry name" value="GGDEF"/>
    <property type="match status" value="1"/>
</dbReference>
<feature type="transmembrane region" description="Helical" evidence="5">
    <location>
        <begin position="315"/>
        <end position="335"/>
    </location>
</feature>
<dbReference type="PANTHER" id="PTHR44757:SF2">
    <property type="entry name" value="BIOFILM ARCHITECTURE MAINTENANCE PROTEIN MBAA"/>
    <property type="match status" value="1"/>
</dbReference>
<dbReference type="CDD" id="cd01948">
    <property type="entry name" value="EAL"/>
    <property type="match status" value="1"/>
</dbReference>
<keyword evidence="2 5" id="KW-0812">Transmembrane</keyword>
<dbReference type="Proteomes" id="UP000246483">
    <property type="component" value="Unassembled WGS sequence"/>
</dbReference>
<comment type="subcellular location">
    <subcellularLocation>
        <location evidence="1">Membrane</location>
    </subcellularLocation>
</comment>
<dbReference type="InterPro" id="IPR000700">
    <property type="entry name" value="PAS-assoc_C"/>
</dbReference>
<keyword evidence="3 5" id="KW-1133">Transmembrane helix</keyword>
<dbReference type="PROSITE" id="PS50839">
    <property type="entry name" value="CHASE"/>
    <property type="match status" value="1"/>
</dbReference>
<dbReference type="PROSITE" id="PS50112">
    <property type="entry name" value="PAS"/>
    <property type="match status" value="1"/>
</dbReference>
<feature type="domain" description="PAC" evidence="7">
    <location>
        <begin position="431"/>
        <end position="483"/>
    </location>
</feature>
<name>A0A317RCN7_9BURK</name>
<dbReference type="Gene3D" id="3.20.20.450">
    <property type="entry name" value="EAL domain"/>
    <property type="match status" value="1"/>
</dbReference>
<proteinExistence type="predicted"/>
<accession>A0A317RCN7</accession>
<dbReference type="SMART" id="SM00086">
    <property type="entry name" value="PAC"/>
    <property type="match status" value="1"/>
</dbReference>
<dbReference type="GO" id="GO:0003824">
    <property type="term" value="F:catalytic activity"/>
    <property type="evidence" value="ECO:0007669"/>
    <property type="project" value="UniProtKB-ARBA"/>
</dbReference>
<dbReference type="Pfam" id="PF00563">
    <property type="entry name" value="EAL"/>
    <property type="match status" value="1"/>
</dbReference>
<feature type="domain" description="PAS" evidence="6">
    <location>
        <begin position="356"/>
        <end position="427"/>
    </location>
</feature>
<dbReference type="Gene3D" id="3.30.450.20">
    <property type="entry name" value="PAS domain"/>
    <property type="match status" value="1"/>
</dbReference>
<evidence type="ECO:0000313" key="11">
    <source>
        <dbReference type="EMBL" id="PWW46243.1"/>
    </source>
</evidence>
<comment type="caution">
    <text evidence="11">The sequence shown here is derived from an EMBL/GenBank/DDBJ whole genome shotgun (WGS) entry which is preliminary data.</text>
</comment>
<keyword evidence="12" id="KW-1185">Reference proteome</keyword>
<dbReference type="NCBIfam" id="TIGR00254">
    <property type="entry name" value="GGDEF"/>
    <property type="match status" value="1"/>
</dbReference>
<organism evidence="11 12">
    <name type="scientific">Melaminivora alkalimesophila</name>
    <dbReference type="NCBI Taxonomy" id="1165852"/>
    <lineage>
        <taxon>Bacteria</taxon>
        <taxon>Pseudomonadati</taxon>
        <taxon>Pseudomonadota</taxon>
        <taxon>Betaproteobacteria</taxon>
        <taxon>Burkholderiales</taxon>
        <taxon>Comamonadaceae</taxon>
        <taxon>Melaminivora</taxon>
    </lineage>
</organism>
<dbReference type="SMART" id="SM00052">
    <property type="entry name" value="EAL"/>
    <property type="match status" value="1"/>
</dbReference>
<dbReference type="PANTHER" id="PTHR44757">
    <property type="entry name" value="DIGUANYLATE CYCLASE DGCP"/>
    <property type="match status" value="1"/>
</dbReference>
<dbReference type="SMART" id="SM01079">
    <property type="entry name" value="CHASE"/>
    <property type="match status" value="1"/>
</dbReference>
<evidence type="ECO:0000313" key="12">
    <source>
        <dbReference type="Proteomes" id="UP000246483"/>
    </source>
</evidence>
<evidence type="ECO:0000259" key="7">
    <source>
        <dbReference type="PROSITE" id="PS50113"/>
    </source>
</evidence>
<feature type="transmembrane region" description="Helical" evidence="5">
    <location>
        <begin position="12"/>
        <end position="32"/>
    </location>
</feature>
<evidence type="ECO:0000259" key="8">
    <source>
        <dbReference type="PROSITE" id="PS50839"/>
    </source>
</evidence>
<dbReference type="InterPro" id="IPR006189">
    <property type="entry name" value="CHASE_dom"/>
</dbReference>
<reference evidence="11 12" key="1">
    <citation type="submission" date="2018-05" db="EMBL/GenBank/DDBJ databases">
        <title>Genomic Encyclopedia of Type Strains, Phase IV (KMG-IV): sequencing the most valuable type-strain genomes for metagenomic binning, comparative biology and taxonomic classification.</title>
        <authorList>
            <person name="Goeker M."/>
        </authorList>
    </citation>
    <scope>NUCLEOTIDE SEQUENCE [LARGE SCALE GENOMIC DNA]</scope>
    <source>
        <strain evidence="11 12">DSM 26006</strain>
    </source>
</reference>
<dbReference type="RefSeq" id="WP_110012213.1">
    <property type="nucleotide sequence ID" value="NZ_QGUB01000004.1"/>
</dbReference>
<evidence type="ECO:0000259" key="9">
    <source>
        <dbReference type="PROSITE" id="PS50883"/>
    </source>
</evidence>
<dbReference type="Gene3D" id="3.30.70.270">
    <property type="match status" value="1"/>
</dbReference>
<dbReference type="Pfam" id="PF08447">
    <property type="entry name" value="PAS_3"/>
    <property type="match status" value="1"/>
</dbReference>
<dbReference type="Pfam" id="PF03924">
    <property type="entry name" value="CHASE"/>
    <property type="match status" value="1"/>
</dbReference>
<evidence type="ECO:0000256" key="1">
    <source>
        <dbReference type="ARBA" id="ARBA00004370"/>
    </source>
</evidence>
<dbReference type="InterPro" id="IPR029787">
    <property type="entry name" value="Nucleotide_cyclase"/>
</dbReference>
<dbReference type="Gene3D" id="3.30.450.350">
    <property type="entry name" value="CHASE domain"/>
    <property type="match status" value="1"/>
</dbReference>
<dbReference type="SUPFAM" id="SSF55785">
    <property type="entry name" value="PYP-like sensor domain (PAS domain)"/>
    <property type="match status" value="1"/>
</dbReference>
<evidence type="ECO:0000256" key="4">
    <source>
        <dbReference type="ARBA" id="ARBA00023136"/>
    </source>
</evidence>
<dbReference type="InterPro" id="IPR001610">
    <property type="entry name" value="PAC"/>
</dbReference>
<dbReference type="NCBIfam" id="TIGR00229">
    <property type="entry name" value="sensory_box"/>
    <property type="match status" value="1"/>
</dbReference>
<evidence type="ECO:0000259" key="10">
    <source>
        <dbReference type="PROSITE" id="PS50887"/>
    </source>
</evidence>
<dbReference type="SMART" id="SM00091">
    <property type="entry name" value="PAS"/>
    <property type="match status" value="1"/>
</dbReference>
<dbReference type="AlphaFoldDB" id="A0A317RCN7"/>
<dbReference type="SUPFAM" id="SSF141868">
    <property type="entry name" value="EAL domain-like"/>
    <property type="match status" value="1"/>
</dbReference>
<feature type="domain" description="EAL" evidence="9">
    <location>
        <begin position="663"/>
        <end position="916"/>
    </location>
</feature>
<dbReference type="FunFam" id="3.20.20.450:FF:000001">
    <property type="entry name" value="Cyclic di-GMP phosphodiesterase yahA"/>
    <property type="match status" value="1"/>
</dbReference>
<evidence type="ECO:0000259" key="6">
    <source>
        <dbReference type="PROSITE" id="PS50112"/>
    </source>
</evidence>
<feature type="domain" description="CHASE" evidence="8">
    <location>
        <begin position="78"/>
        <end position="243"/>
    </location>
</feature>
<dbReference type="Pfam" id="PF00990">
    <property type="entry name" value="GGDEF"/>
    <property type="match status" value="1"/>
</dbReference>
<dbReference type="InterPro" id="IPR035965">
    <property type="entry name" value="PAS-like_dom_sf"/>
</dbReference>
<dbReference type="CDD" id="cd00130">
    <property type="entry name" value="PAS"/>
    <property type="match status" value="1"/>
</dbReference>
<dbReference type="InterPro" id="IPR042240">
    <property type="entry name" value="CHASE_sf"/>
</dbReference>